<dbReference type="PRINTS" id="PR01755">
    <property type="entry name" value="SECFTRNLCASE"/>
</dbReference>
<evidence type="ECO:0000256" key="2">
    <source>
        <dbReference type="ARBA" id="ARBA00022448"/>
    </source>
</evidence>
<evidence type="ECO:0000256" key="8">
    <source>
        <dbReference type="ARBA" id="ARBA00023136"/>
    </source>
</evidence>
<keyword evidence="3 9" id="KW-1003">Cell membrane</keyword>
<proteinExistence type="inferred from homology"/>
<keyword evidence="2 9" id="KW-0813">Transport</keyword>
<evidence type="ECO:0000259" key="10">
    <source>
        <dbReference type="Pfam" id="PF02355"/>
    </source>
</evidence>
<dbReference type="Pfam" id="PF07549">
    <property type="entry name" value="Sec_GG"/>
    <property type="match status" value="1"/>
</dbReference>
<dbReference type="InterPro" id="IPR022645">
    <property type="entry name" value="SecD/SecF_bac"/>
</dbReference>
<comment type="caution">
    <text evidence="9">Lacks conserved residue(s) required for the propagation of feature annotation.</text>
</comment>
<dbReference type="InterPro" id="IPR055344">
    <property type="entry name" value="SecD_SecF_C_bact"/>
</dbReference>
<evidence type="ECO:0000256" key="9">
    <source>
        <dbReference type="HAMAP-Rule" id="MF_01464"/>
    </source>
</evidence>
<accession>A0A4P7XFX5</accession>
<reference evidence="11 12" key="1">
    <citation type="submission" date="2018-07" db="EMBL/GenBank/DDBJ databases">
        <title>Marsedoiliclastica nanhaica gen. nov. sp. nov., a novel marine hydrocarbonoclastic bacterium isolated from an in-situ enriched hydrocarbon-degrading consortium in deep-sea sediment.</title>
        <authorList>
            <person name="Dong C."/>
            <person name="Ma T."/>
            <person name="Liu R."/>
            <person name="Shao Z."/>
        </authorList>
    </citation>
    <scope>NUCLEOTIDE SEQUENCE [LARGE SCALE GENOMIC DNA]</scope>
    <source>
        <strain evidence="12">soil36-7</strain>
    </source>
</reference>
<dbReference type="KEGG" id="hmi:soil367_08015"/>
<evidence type="ECO:0000256" key="1">
    <source>
        <dbReference type="ARBA" id="ARBA00004651"/>
    </source>
</evidence>
<dbReference type="GO" id="GO:0005886">
    <property type="term" value="C:plasma membrane"/>
    <property type="evidence" value="ECO:0007669"/>
    <property type="project" value="UniProtKB-SubCell"/>
</dbReference>
<dbReference type="SUPFAM" id="SSF82866">
    <property type="entry name" value="Multidrug efflux transporter AcrB transmembrane domain"/>
    <property type="match status" value="1"/>
</dbReference>
<feature type="transmembrane region" description="Helical" evidence="9">
    <location>
        <begin position="184"/>
        <end position="205"/>
    </location>
</feature>
<dbReference type="RefSeq" id="WP_136548591.1">
    <property type="nucleotide sequence ID" value="NZ_CP031093.1"/>
</dbReference>
<dbReference type="NCBIfam" id="TIGR00916">
    <property type="entry name" value="2A0604s01"/>
    <property type="match status" value="1"/>
</dbReference>
<keyword evidence="12" id="KW-1185">Reference proteome</keyword>
<evidence type="ECO:0000256" key="6">
    <source>
        <dbReference type="ARBA" id="ARBA00022989"/>
    </source>
</evidence>
<dbReference type="AlphaFoldDB" id="A0A4P7XFX5"/>
<dbReference type="NCBIfam" id="TIGR00966">
    <property type="entry name" value="transloc_SecF"/>
    <property type="match status" value="1"/>
</dbReference>
<comment type="function">
    <text evidence="9">Part of the Sec protein translocase complex. Interacts with the SecYEG preprotein conducting channel. SecDF uses the proton motive force (PMF) to complete protein translocation after the ATP-dependent function of SecA.</text>
</comment>
<comment type="subcellular location">
    <subcellularLocation>
        <location evidence="1 9">Cell membrane</location>
        <topology evidence="1 9">Multi-pass membrane protein</topology>
    </subcellularLocation>
</comment>
<dbReference type="EMBL" id="CP031093">
    <property type="protein sequence ID" value="QCF25868.1"/>
    <property type="molecule type" value="Genomic_DNA"/>
</dbReference>
<keyword evidence="5 9" id="KW-0653">Protein transport</keyword>
<feature type="transmembrane region" description="Helical" evidence="9">
    <location>
        <begin position="260"/>
        <end position="284"/>
    </location>
</feature>
<evidence type="ECO:0000256" key="4">
    <source>
        <dbReference type="ARBA" id="ARBA00022692"/>
    </source>
</evidence>
<evidence type="ECO:0000256" key="5">
    <source>
        <dbReference type="ARBA" id="ARBA00022927"/>
    </source>
</evidence>
<dbReference type="Pfam" id="PF02355">
    <property type="entry name" value="SecD_SecF_C"/>
    <property type="match status" value="1"/>
</dbReference>
<feature type="domain" description="Protein export membrane protein SecD/SecF C-terminal" evidence="10">
    <location>
        <begin position="106"/>
        <end position="287"/>
    </location>
</feature>
<name>A0A4P7XFX5_9ALTE</name>
<dbReference type="OrthoDB" id="9774769at2"/>
<dbReference type="Gene3D" id="1.20.1640.10">
    <property type="entry name" value="Multidrug efflux transporter AcrB transmembrane domain"/>
    <property type="match status" value="1"/>
</dbReference>
<dbReference type="PANTHER" id="PTHR30081">
    <property type="entry name" value="PROTEIN-EXPORT MEMBRANE PROTEIN SEC"/>
    <property type="match status" value="1"/>
</dbReference>
<dbReference type="GO" id="GO:0006605">
    <property type="term" value="P:protein targeting"/>
    <property type="evidence" value="ECO:0007669"/>
    <property type="project" value="UniProtKB-UniRule"/>
</dbReference>
<evidence type="ECO:0000313" key="12">
    <source>
        <dbReference type="Proteomes" id="UP000298049"/>
    </source>
</evidence>
<keyword evidence="6 9" id="KW-1133">Transmembrane helix</keyword>
<dbReference type="GO" id="GO:0015450">
    <property type="term" value="F:protein-transporting ATPase activity"/>
    <property type="evidence" value="ECO:0007669"/>
    <property type="project" value="InterPro"/>
</dbReference>
<keyword evidence="7 9" id="KW-0811">Translocation</keyword>
<protein>
    <recommendedName>
        <fullName evidence="9">Protein-export membrane protein SecF</fullName>
    </recommendedName>
</protein>
<feature type="transmembrane region" description="Helical" evidence="9">
    <location>
        <begin position="236"/>
        <end position="254"/>
    </location>
</feature>
<dbReference type="InterPro" id="IPR022813">
    <property type="entry name" value="SecD/SecF_arch_bac"/>
</dbReference>
<dbReference type="HAMAP" id="MF_01464_B">
    <property type="entry name" value="SecF_B"/>
    <property type="match status" value="1"/>
</dbReference>
<dbReference type="GO" id="GO:0043952">
    <property type="term" value="P:protein transport by the Sec complex"/>
    <property type="evidence" value="ECO:0007669"/>
    <property type="project" value="UniProtKB-UniRule"/>
</dbReference>
<comment type="similarity">
    <text evidence="9">Belongs to the SecD/SecF family. SecF subfamily.</text>
</comment>
<keyword evidence="4 9" id="KW-0812">Transmembrane</keyword>
<gene>
    <name evidence="9 11" type="primary">secF</name>
    <name evidence="11" type="ORF">soil367_08015</name>
</gene>
<dbReference type="PANTHER" id="PTHR30081:SF8">
    <property type="entry name" value="PROTEIN TRANSLOCASE SUBUNIT SECF"/>
    <property type="match status" value="1"/>
</dbReference>
<dbReference type="InterPro" id="IPR048634">
    <property type="entry name" value="SecD_SecF_C"/>
</dbReference>
<sequence>MKNLAHANFNFMGHRKIWAAFSLLVTVLSIVSLSTRGLAFGLDFTGGSLVEVQYAQAPALNEVRNTLESAGFEGVVVQNFGSETDVLVRLSEQFDDELVNEVVSSLRADGSELTLQRAEFVGSQVGEELREQGGLGLLLALIVVLGYVAFRFQFKFGVASVLPLAHDVIVTLGIFSFFQLDFDLTVLAAVLAVIGYSINDTIVVADRIRENFRRLRIESPVEIINLSINQTLARTLVTSGTTLLTLVCLFIFGGEMIHNFALALIVGIVVGTYSSIYVAASLLLTMNITREDMALPVKEGAKGEAEEAPPEWLDRM</sequence>
<organism evidence="11 12">
    <name type="scientific">Hydrocarboniclastica marina</name>
    <dbReference type="NCBI Taxonomy" id="2259620"/>
    <lineage>
        <taxon>Bacteria</taxon>
        <taxon>Pseudomonadati</taxon>
        <taxon>Pseudomonadota</taxon>
        <taxon>Gammaproteobacteria</taxon>
        <taxon>Alteromonadales</taxon>
        <taxon>Alteromonadaceae</taxon>
        <taxon>Hydrocarboniclastica</taxon>
    </lineage>
</organism>
<comment type="subunit">
    <text evidence="9">Forms a complex with SecD. Part of the essential Sec protein translocation apparatus which comprises SecA, SecYEG and auxiliary proteins SecDF-YajC and YidC.</text>
</comment>
<evidence type="ECO:0000313" key="11">
    <source>
        <dbReference type="EMBL" id="QCF25868.1"/>
    </source>
</evidence>
<dbReference type="InterPro" id="IPR005665">
    <property type="entry name" value="SecF_bac"/>
</dbReference>
<evidence type="ECO:0000256" key="7">
    <source>
        <dbReference type="ARBA" id="ARBA00023010"/>
    </source>
</evidence>
<feature type="transmembrane region" description="Helical" evidence="9">
    <location>
        <begin position="157"/>
        <end position="178"/>
    </location>
</feature>
<evidence type="ECO:0000256" key="3">
    <source>
        <dbReference type="ARBA" id="ARBA00022475"/>
    </source>
</evidence>
<dbReference type="InterPro" id="IPR022646">
    <property type="entry name" value="SecD/SecF_CS"/>
</dbReference>
<keyword evidence="8 9" id="KW-0472">Membrane</keyword>
<dbReference type="Proteomes" id="UP000298049">
    <property type="component" value="Chromosome"/>
</dbReference>
<feature type="transmembrane region" description="Helical" evidence="9">
    <location>
        <begin position="133"/>
        <end position="150"/>
    </location>
</feature>
<dbReference type="GO" id="GO:0065002">
    <property type="term" value="P:intracellular protein transmembrane transport"/>
    <property type="evidence" value="ECO:0007669"/>
    <property type="project" value="UniProtKB-UniRule"/>
</dbReference>